<dbReference type="GO" id="GO:0009279">
    <property type="term" value="C:cell outer membrane"/>
    <property type="evidence" value="ECO:0007669"/>
    <property type="project" value="UniProtKB-SubCell"/>
</dbReference>
<evidence type="ECO:0000256" key="5">
    <source>
        <dbReference type="ARBA" id="ARBA00023077"/>
    </source>
</evidence>
<evidence type="ECO:0008006" key="15">
    <source>
        <dbReference type="Google" id="ProtNLM"/>
    </source>
</evidence>
<dbReference type="Gene3D" id="2.60.40.1120">
    <property type="entry name" value="Carboxypeptidase-like, regulatory domain"/>
    <property type="match status" value="1"/>
</dbReference>
<dbReference type="Pfam" id="PF00593">
    <property type="entry name" value="TonB_dep_Rec_b-barrel"/>
    <property type="match status" value="1"/>
</dbReference>
<gene>
    <name evidence="13" type="ORF">RG47T_2929</name>
</gene>
<dbReference type="NCBIfam" id="TIGR04057">
    <property type="entry name" value="SusC_RagA_signa"/>
    <property type="match status" value="1"/>
</dbReference>
<dbReference type="InterPro" id="IPR023997">
    <property type="entry name" value="TonB-dep_OMP_SusC/RagA_CS"/>
</dbReference>
<dbReference type="PROSITE" id="PS52016">
    <property type="entry name" value="TONB_DEPENDENT_REC_3"/>
    <property type="match status" value="1"/>
</dbReference>
<dbReference type="InterPro" id="IPR000531">
    <property type="entry name" value="Beta-barrel_TonB"/>
</dbReference>
<keyword evidence="14" id="KW-1185">Reference proteome</keyword>
<keyword evidence="6 8" id="KW-0472">Membrane</keyword>
<protein>
    <recommendedName>
        <fullName evidence="15">TonB-dependent receptor SusC</fullName>
    </recommendedName>
</protein>
<dbReference type="Gene3D" id="2.170.130.10">
    <property type="entry name" value="TonB-dependent receptor, plug domain"/>
    <property type="match status" value="1"/>
</dbReference>
<keyword evidence="5 9" id="KW-0798">TonB box</keyword>
<dbReference type="Pfam" id="PF07715">
    <property type="entry name" value="Plug"/>
    <property type="match status" value="1"/>
</dbReference>
<keyword evidence="7 8" id="KW-0998">Cell outer membrane</keyword>
<proteinExistence type="inferred from homology"/>
<dbReference type="InterPro" id="IPR012910">
    <property type="entry name" value="Plug_dom"/>
</dbReference>
<dbReference type="OrthoDB" id="9768177at2"/>
<sequence length="987" mass="109071">MFTKKWLFILLMPCWCTLYAQNVKSLVTGIVKDEQGKSIPNTNIKLQGNNNTFYTQTDTNGVFKFDKVQPGGPYALFFTSIGFESQILSGYNIAQGSVIAVSVKMKQVLTELNQVVIVGYGKTLKKELSSSISPLSPVDFNIGVITSPVQLLQGRVAGLSVTQDGNPNGIPTVILRGPSTLNLGQQPFYVIDGVPDASLNLISPADIASIEVLKDASAAAIYGNRGANGVIMITTRRGKPGDTKITYNGYGSIQKISSFIDVSTANELRNYLRANNKALAPADDNGANTNWQKEVSRTGNAQNHNIGFSGGTDKFIYSGSVNYFRNEAVIRGSSLERFIGRLNLEQKALNNHLKVKFSLSNLVSKQSDVDTLVFYNVLRFLPTLNVYSADGTFKEDLTRTQTYNPLALIKNNQYDTKINTILANGGVELKLPLGIMYNLDAAYQTRTTNSNTYYNHYSLLAYNTNGEAIRSTYQDTKKVLETYLSYDHEFNGNNHLKFLLGYSWQQDANGDGFQSSNINFSSDATTYYNLGLGQSPPGYVPLYGDISIETLRLISFYSRLNYNYKDKYLLQGSLRRDGSSAFGTNHRWGYFPAVSAAWRLIEETFFKKQTYLSDLKLRVGYGNAGNTIGFDPLTPLLLNSSTGSFYYNGSYIKSIGPVQNPNPNLQWEKTAQLDVGIDFGFLKNRITGALDLYNKTTTGIIYNYQQPASLSYTPGSMIYANAGEMNNKGIELTLTAMPVSNKDISWASSFNIAHNKNEVVSLSNSIYKLSYIYTSYPAGTGQSNVSTQIIQAGHPVGQFYTLHYLGKNAQGISIFQDRNGNPTTSPKSTDQTYLGNAQPQLIIGFSNTFKYRSFDLNVFLRGVTGNKILNATLATLNAPGDASNHNIPKLTLSESYNDYNASLYSDRYLENGSYLRLDNATLGYNFKLSGQSVRSLRLYITGTNLFTITRYSGIDPEMNLGTVTPGIDNHNYYPKTRSFIAGLALEL</sequence>
<dbReference type="AlphaFoldDB" id="A0A1Q6A0E3"/>
<keyword evidence="2 8" id="KW-0813">Transport</keyword>
<evidence type="ECO:0000256" key="4">
    <source>
        <dbReference type="ARBA" id="ARBA00022692"/>
    </source>
</evidence>
<evidence type="ECO:0000259" key="12">
    <source>
        <dbReference type="Pfam" id="PF07715"/>
    </source>
</evidence>
<evidence type="ECO:0000256" key="7">
    <source>
        <dbReference type="ARBA" id="ARBA00023237"/>
    </source>
</evidence>
<feature type="chain" id="PRO_5010323096" description="TonB-dependent receptor SusC" evidence="10">
    <location>
        <begin position="21"/>
        <end position="987"/>
    </location>
</feature>
<feature type="domain" description="TonB-dependent receptor plug" evidence="12">
    <location>
        <begin position="131"/>
        <end position="230"/>
    </location>
</feature>
<reference evidence="13 14" key="1">
    <citation type="submission" date="2016-11" db="EMBL/GenBank/DDBJ databases">
        <title>Whole Genome Sequencing of Mucilaginibacter polytrichastri RG4-7(T) isolated from the moss sample.</title>
        <authorList>
            <person name="Li Y."/>
        </authorList>
    </citation>
    <scope>NUCLEOTIDE SEQUENCE [LARGE SCALE GENOMIC DNA]</scope>
    <source>
        <strain evidence="13 14">RG4-7</strain>
    </source>
</reference>
<evidence type="ECO:0000256" key="3">
    <source>
        <dbReference type="ARBA" id="ARBA00022452"/>
    </source>
</evidence>
<dbReference type="STRING" id="1302689.RG47T_2929"/>
<dbReference type="EMBL" id="MPPL01000001">
    <property type="protein sequence ID" value="OKS87468.1"/>
    <property type="molecule type" value="Genomic_DNA"/>
</dbReference>
<dbReference type="InterPro" id="IPR037066">
    <property type="entry name" value="Plug_dom_sf"/>
</dbReference>
<accession>A0A1Q6A0E3</accession>
<keyword evidence="3 8" id="KW-1134">Transmembrane beta strand</keyword>
<dbReference type="Proteomes" id="UP000186720">
    <property type="component" value="Unassembled WGS sequence"/>
</dbReference>
<dbReference type="NCBIfam" id="TIGR04056">
    <property type="entry name" value="OMP_RagA_SusC"/>
    <property type="match status" value="1"/>
</dbReference>
<dbReference type="RefSeq" id="WP_074490072.1">
    <property type="nucleotide sequence ID" value="NZ_FPAM01000006.1"/>
</dbReference>
<dbReference type="InterPro" id="IPR039426">
    <property type="entry name" value="TonB-dep_rcpt-like"/>
</dbReference>
<dbReference type="InterPro" id="IPR023996">
    <property type="entry name" value="TonB-dep_OMP_SusC/RagA"/>
</dbReference>
<dbReference type="Gene3D" id="2.40.170.20">
    <property type="entry name" value="TonB-dependent receptor, beta-barrel domain"/>
    <property type="match status" value="1"/>
</dbReference>
<dbReference type="SUPFAM" id="SSF56935">
    <property type="entry name" value="Porins"/>
    <property type="match status" value="1"/>
</dbReference>
<evidence type="ECO:0000256" key="6">
    <source>
        <dbReference type="ARBA" id="ARBA00023136"/>
    </source>
</evidence>
<feature type="domain" description="TonB-dependent receptor-like beta-barrel" evidence="11">
    <location>
        <begin position="388"/>
        <end position="945"/>
    </location>
</feature>
<evidence type="ECO:0000313" key="13">
    <source>
        <dbReference type="EMBL" id="OKS87468.1"/>
    </source>
</evidence>
<evidence type="ECO:0000256" key="8">
    <source>
        <dbReference type="PROSITE-ProRule" id="PRU01360"/>
    </source>
</evidence>
<comment type="caution">
    <text evidence="13">The sequence shown here is derived from an EMBL/GenBank/DDBJ whole genome shotgun (WGS) entry which is preliminary data.</text>
</comment>
<dbReference type="InterPro" id="IPR008969">
    <property type="entry name" value="CarboxyPept-like_regulatory"/>
</dbReference>
<organism evidence="13 14">
    <name type="scientific">Mucilaginibacter polytrichastri</name>
    <dbReference type="NCBI Taxonomy" id="1302689"/>
    <lineage>
        <taxon>Bacteria</taxon>
        <taxon>Pseudomonadati</taxon>
        <taxon>Bacteroidota</taxon>
        <taxon>Sphingobacteriia</taxon>
        <taxon>Sphingobacteriales</taxon>
        <taxon>Sphingobacteriaceae</taxon>
        <taxon>Mucilaginibacter</taxon>
    </lineage>
</organism>
<evidence type="ECO:0000256" key="10">
    <source>
        <dbReference type="SAM" id="SignalP"/>
    </source>
</evidence>
<comment type="similarity">
    <text evidence="8 9">Belongs to the TonB-dependent receptor family.</text>
</comment>
<evidence type="ECO:0000256" key="2">
    <source>
        <dbReference type="ARBA" id="ARBA00022448"/>
    </source>
</evidence>
<name>A0A1Q6A0E3_9SPHI</name>
<dbReference type="InterPro" id="IPR036942">
    <property type="entry name" value="Beta-barrel_TonB_sf"/>
</dbReference>
<evidence type="ECO:0000256" key="1">
    <source>
        <dbReference type="ARBA" id="ARBA00004571"/>
    </source>
</evidence>
<evidence type="ECO:0000313" key="14">
    <source>
        <dbReference type="Proteomes" id="UP000186720"/>
    </source>
</evidence>
<comment type="subcellular location">
    <subcellularLocation>
        <location evidence="1 8">Cell outer membrane</location>
        <topology evidence="1 8">Multi-pass membrane protein</topology>
    </subcellularLocation>
</comment>
<dbReference type="SUPFAM" id="SSF49464">
    <property type="entry name" value="Carboxypeptidase regulatory domain-like"/>
    <property type="match status" value="1"/>
</dbReference>
<feature type="signal peptide" evidence="10">
    <location>
        <begin position="1"/>
        <end position="20"/>
    </location>
</feature>
<keyword evidence="10" id="KW-0732">Signal</keyword>
<evidence type="ECO:0000256" key="9">
    <source>
        <dbReference type="RuleBase" id="RU003357"/>
    </source>
</evidence>
<evidence type="ECO:0000259" key="11">
    <source>
        <dbReference type="Pfam" id="PF00593"/>
    </source>
</evidence>
<dbReference type="Pfam" id="PF13620">
    <property type="entry name" value="CarboxypepD_reg"/>
    <property type="match status" value="1"/>
</dbReference>
<keyword evidence="4 8" id="KW-0812">Transmembrane</keyword>